<sequence>MVSRWLDTVPVGDSVPMVWPWPAPLPESRRNPGRRVGLVAYGIGITELYRVAASELRDPAVQEVALLYVTRTADEQEVLRPELEELAAAHPGRFRLEGLLTHERVDGFRSGRLHTALLSEVFPWADGERENVRFLPAGTHQMMEVAMHKLESLGYERETYLLIRERRRLVVVKGPTPRAMTGMAAALKWEARHRGDAALT</sequence>
<dbReference type="Pfam" id="PF00175">
    <property type="entry name" value="NAD_binding_1"/>
    <property type="match status" value="1"/>
</dbReference>
<dbReference type="InterPro" id="IPR001433">
    <property type="entry name" value="OxRdtase_FAD/NAD-bd"/>
</dbReference>
<dbReference type="PANTHER" id="PTHR19370:SF185">
    <property type="entry name" value="NADH-CYTOCHROME B5 REDUCTASE"/>
    <property type="match status" value="1"/>
</dbReference>
<organism evidence="7">
    <name type="scientific">Alexandrium andersonii</name>
    <dbReference type="NCBI Taxonomy" id="327968"/>
    <lineage>
        <taxon>Eukaryota</taxon>
        <taxon>Sar</taxon>
        <taxon>Alveolata</taxon>
        <taxon>Dinophyceae</taxon>
        <taxon>Gonyaulacales</taxon>
        <taxon>Pyrocystaceae</taxon>
        <taxon>Alexandrium</taxon>
    </lineage>
</organism>
<evidence type="ECO:0000256" key="3">
    <source>
        <dbReference type="ARBA" id="ARBA00022827"/>
    </source>
</evidence>
<proteinExistence type="predicted"/>
<dbReference type="PANTHER" id="PTHR19370">
    <property type="entry name" value="NADH-CYTOCHROME B5 REDUCTASE"/>
    <property type="match status" value="1"/>
</dbReference>
<evidence type="ECO:0000259" key="6">
    <source>
        <dbReference type="Pfam" id="PF00175"/>
    </source>
</evidence>
<dbReference type="InterPro" id="IPR039261">
    <property type="entry name" value="FNR_nucleotide-bd"/>
</dbReference>
<feature type="domain" description="Oxidoreductase FAD/NAD(P)-binding" evidence="6">
    <location>
        <begin position="38"/>
        <end position="146"/>
    </location>
</feature>
<gene>
    <name evidence="7" type="ORF">AAND1436_LOCUS10720</name>
</gene>
<evidence type="ECO:0000256" key="4">
    <source>
        <dbReference type="ARBA" id="ARBA00023002"/>
    </source>
</evidence>
<dbReference type="EMBL" id="HBGQ01021674">
    <property type="protein sequence ID" value="CAD9395091.1"/>
    <property type="molecule type" value="Transcribed_RNA"/>
</dbReference>
<feature type="binding site" evidence="5">
    <location>
        <position position="2"/>
    </location>
    <ligand>
        <name>FAD</name>
        <dbReference type="ChEBI" id="CHEBI:57692"/>
    </ligand>
</feature>
<accession>A0A7S2BEY5</accession>
<dbReference type="AlphaFoldDB" id="A0A7S2BEY5"/>
<evidence type="ECO:0000313" key="7">
    <source>
        <dbReference type="EMBL" id="CAD9395091.1"/>
    </source>
</evidence>
<dbReference type="InterPro" id="IPR001834">
    <property type="entry name" value="CBR-like"/>
</dbReference>
<dbReference type="SUPFAM" id="SSF52343">
    <property type="entry name" value="Ferredoxin reductase-like, C-terminal NADP-linked domain"/>
    <property type="match status" value="1"/>
</dbReference>
<dbReference type="GO" id="GO:0071949">
    <property type="term" value="F:FAD binding"/>
    <property type="evidence" value="ECO:0007669"/>
    <property type="project" value="TreeGrafter"/>
</dbReference>
<keyword evidence="4" id="KW-0560">Oxidoreductase</keyword>
<protein>
    <recommendedName>
        <fullName evidence="6">Oxidoreductase FAD/NAD(P)-binding domain-containing protein</fullName>
    </recommendedName>
</protein>
<feature type="binding site" evidence="5">
    <location>
        <position position="46"/>
    </location>
    <ligand>
        <name>FAD</name>
        <dbReference type="ChEBI" id="CHEBI:57692"/>
    </ligand>
</feature>
<evidence type="ECO:0000256" key="5">
    <source>
        <dbReference type="PIRSR" id="PIRSR601834-1"/>
    </source>
</evidence>
<evidence type="ECO:0000256" key="2">
    <source>
        <dbReference type="ARBA" id="ARBA00022630"/>
    </source>
</evidence>
<reference evidence="7" key="1">
    <citation type="submission" date="2021-01" db="EMBL/GenBank/DDBJ databases">
        <authorList>
            <person name="Corre E."/>
            <person name="Pelletier E."/>
            <person name="Niang G."/>
            <person name="Scheremetjew M."/>
            <person name="Finn R."/>
            <person name="Kale V."/>
            <person name="Holt S."/>
            <person name="Cochrane G."/>
            <person name="Meng A."/>
            <person name="Brown T."/>
            <person name="Cohen L."/>
        </authorList>
    </citation>
    <scope>NUCLEOTIDE SEQUENCE</scope>
    <source>
        <strain evidence="7">CCMP2222</strain>
    </source>
</reference>
<name>A0A7S2BEY5_9DINO</name>
<keyword evidence="3 5" id="KW-0274">FAD</keyword>
<dbReference type="GO" id="GO:0016491">
    <property type="term" value="F:oxidoreductase activity"/>
    <property type="evidence" value="ECO:0007669"/>
    <property type="project" value="UniProtKB-KW"/>
</dbReference>
<evidence type="ECO:0000256" key="1">
    <source>
        <dbReference type="ARBA" id="ARBA00001974"/>
    </source>
</evidence>
<dbReference type="Gene3D" id="3.40.50.80">
    <property type="entry name" value="Nucleotide-binding domain of ferredoxin-NADP reductase (FNR) module"/>
    <property type="match status" value="1"/>
</dbReference>
<feature type="binding site" evidence="5">
    <location>
        <position position="3"/>
    </location>
    <ligand>
        <name>FAD</name>
        <dbReference type="ChEBI" id="CHEBI:57692"/>
    </ligand>
</feature>
<comment type="cofactor">
    <cofactor evidence="1 5">
        <name>FAD</name>
        <dbReference type="ChEBI" id="CHEBI:57692"/>
    </cofactor>
</comment>
<keyword evidence="2 5" id="KW-0285">Flavoprotein</keyword>